<keyword evidence="6" id="KW-0472">Membrane</keyword>
<name>A0A4Y7JBV9_PAPSO</name>
<dbReference type="InterPro" id="IPR002401">
    <property type="entry name" value="Cyt_P450_E_grp-I"/>
</dbReference>
<dbReference type="OMA" id="NEEWRTI"/>
<dbReference type="Gramene" id="RZC57552">
    <property type="protein sequence ID" value="RZC57552"/>
    <property type="gene ID" value="C5167_004855"/>
</dbReference>
<evidence type="ECO:0000256" key="1">
    <source>
        <dbReference type="ARBA" id="ARBA00010617"/>
    </source>
</evidence>
<dbReference type="Proteomes" id="UP000316621">
    <property type="component" value="Chromosome 4"/>
</dbReference>
<reference evidence="7 8" key="1">
    <citation type="journal article" date="2018" name="Science">
        <title>The opium poppy genome and morphinan production.</title>
        <authorList>
            <person name="Guo L."/>
            <person name="Winzer T."/>
            <person name="Yang X."/>
            <person name="Li Y."/>
            <person name="Ning Z."/>
            <person name="He Z."/>
            <person name="Teodor R."/>
            <person name="Lu Y."/>
            <person name="Bowser T.A."/>
            <person name="Graham I.A."/>
            <person name="Ye K."/>
        </authorList>
    </citation>
    <scope>NUCLEOTIDE SEQUENCE [LARGE SCALE GENOMIC DNA]</scope>
    <source>
        <strain evidence="8">cv. HN1</strain>
        <tissue evidence="7">Leaves</tissue>
    </source>
</reference>
<keyword evidence="2 5" id="KW-0479">Metal-binding</keyword>
<accession>A0A4Y7JBV9</accession>
<proteinExistence type="inferred from homology"/>
<sequence>MRHHLFFFYVYEFPGASALMLCFSLTVIRILSLRERKEMDYLNYFLWILVSCAFFKMCSWITISSHANLPPGPVSLPIIGNLFQLGKKPHKSLTRLAEIYGPLMSLKLGSITAVVISSSTIAKEIFQKHDQSISSRIVLDAVKVCDHHNTSMIWLPVSPQWKNLRKLANSLIFAPQKLDSDQHLRQQKLNDLICHVRRSASSGSVVDIGQVAYTTALNLLSNTFFSVDLAGFSSDFDSTFEAAIRGVMTEVSKPNFSDYFPILKFLDLQGYRRRMKNHFVILHGIFDKIIDQKLLLSQSAETESSTSRDVLDMILDPCTDGIKLQRREIRAILMDFFSAGIDTASSTIEWAMAELIRNPSKMLKAQQELSNIIGKDRPIEEKNIIRLPYLQAIVKETLRLHPPAPLLVPHKAEIDFKFHDFVIPKGTQVLVNSWAISRDPNTWTEPTSFQPERFLASKIDYKGQDFEFIPFGSGRRICPGLPLAHRMVHSMLGSLLQSFDWKLENGLNPRDLDMEDEFGITLVKANRLQAIPVIRSSHTNLPPGPVSLPIIGNLFQLGEKPHQSLARLAEVYGPVMSLKLGSITTVVISSSTVAKELFQKHDQSISSRIVLDVITVGDHHKYSMVWLPVSSQWRHLRKLANSLLFTPQKLDSNQYLRQQKFNDLVSHVHGSASSGSVVDIGQVAFTTLLNLMSNSFFSIDLSDYSSDSGSTFKAAVRGVMSELGKPSLSDYFPIFRFLDLRGNRRRMKNHFGVLHEVFDRIIDQKLLVSQSKETKNSTSGDLLDVILDPCTANGIELQRHDIKALLLDLDMEEEFGLTLVKAKRLRVIPILKL</sequence>
<evidence type="ECO:0000313" key="7">
    <source>
        <dbReference type="EMBL" id="RZC57552.1"/>
    </source>
</evidence>
<comment type="cofactor">
    <cofactor evidence="5">
        <name>heme</name>
        <dbReference type="ChEBI" id="CHEBI:30413"/>
    </cofactor>
</comment>
<keyword evidence="3" id="KW-0560">Oxidoreductase</keyword>
<organism evidence="7 8">
    <name type="scientific">Papaver somniferum</name>
    <name type="common">Opium poppy</name>
    <dbReference type="NCBI Taxonomy" id="3469"/>
    <lineage>
        <taxon>Eukaryota</taxon>
        <taxon>Viridiplantae</taxon>
        <taxon>Streptophyta</taxon>
        <taxon>Embryophyta</taxon>
        <taxon>Tracheophyta</taxon>
        <taxon>Spermatophyta</taxon>
        <taxon>Magnoliopsida</taxon>
        <taxon>Ranunculales</taxon>
        <taxon>Papaveraceae</taxon>
        <taxon>Papaveroideae</taxon>
        <taxon>Papaver</taxon>
    </lineage>
</organism>
<evidence type="ECO:0000256" key="6">
    <source>
        <dbReference type="SAM" id="Phobius"/>
    </source>
</evidence>
<gene>
    <name evidence="7" type="ORF">C5167_004855</name>
</gene>
<feature type="transmembrane region" description="Helical" evidence="6">
    <location>
        <begin position="44"/>
        <end position="63"/>
    </location>
</feature>
<dbReference type="InterPro" id="IPR036396">
    <property type="entry name" value="Cyt_P450_sf"/>
</dbReference>
<dbReference type="CDD" id="cd11073">
    <property type="entry name" value="CYP76-like"/>
    <property type="match status" value="1"/>
</dbReference>
<keyword evidence="6" id="KW-0812">Transmembrane</keyword>
<dbReference type="SUPFAM" id="SSF48264">
    <property type="entry name" value="Cytochrome P450"/>
    <property type="match status" value="2"/>
</dbReference>
<evidence type="ECO:0008006" key="9">
    <source>
        <dbReference type="Google" id="ProtNLM"/>
    </source>
</evidence>
<dbReference type="GO" id="GO:0016705">
    <property type="term" value="F:oxidoreductase activity, acting on paired donors, with incorporation or reduction of molecular oxygen"/>
    <property type="evidence" value="ECO:0007669"/>
    <property type="project" value="InterPro"/>
</dbReference>
<protein>
    <recommendedName>
        <fullName evidence="9">Cytochrome P450</fullName>
    </recommendedName>
</protein>
<dbReference type="InterPro" id="IPR017972">
    <property type="entry name" value="Cyt_P450_CS"/>
</dbReference>
<evidence type="ECO:0000256" key="5">
    <source>
        <dbReference type="PIRSR" id="PIRSR602401-1"/>
    </source>
</evidence>
<dbReference type="FunFam" id="1.10.630.10:FF:000007">
    <property type="entry name" value="Cytochrome P450 76C4"/>
    <property type="match status" value="1"/>
</dbReference>
<dbReference type="EMBL" id="CM010718">
    <property type="protein sequence ID" value="RZC57552.1"/>
    <property type="molecule type" value="Genomic_DNA"/>
</dbReference>
<keyword evidence="4 5" id="KW-0408">Iron</keyword>
<comment type="similarity">
    <text evidence="1">Belongs to the cytochrome P450 family.</text>
</comment>
<dbReference type="PRINTS" id="PR00385">
    <property type="entry name" value="P450"/>
</dbReference>
<evidence type="ECO:0000256" key="4">
    <source>
        <dbReference type="ARBA" id="ARBA00023004"/>
    </source>
</evidence>
<keyword evidence="5" id="KW-0349">Heme</keyword>
<dbReference type="GO" id="GO:0004497">
    <property type="term" value="F:monooxygenase activity"/>
    <property type="evidence" value="ECO:0007669"/>
    <property type="project" value="InterPro"/>
</dbReference>
<keyword evidence="6" id="KW-1133">Transmembrane helix</keyword>
<dbReference type="PRINTS" id="PR00463">
    <property type="entry name" value="EP450I"/>
</dbReference>
<feature type="binding site" description="axial binding residue" evidence="5">
    <location>
        <position position="478"/>
    </location>
    <ligand>
        <name>heme</name>
        <dbReference type="ChEBI" id="CHEBI:30413"/>
    </ligand>
    <ligandPart>
        <name>Fe</name>
        <dbReference type="ChEBI" id="CHEBI:18248"/>
    </ligandPart>
</feature>
<feature type="transmembrane region" description="Helical" evidence="6">
    <location>
        <begin position="6"/>
        <end position="32"/>
    </location>
</feature>
<dbReference type="Gene3D" id="1.10.630.10">
    <property type="entry name" value="Cytochrome P450"/>
    <property type="match status" value="2"/>
</dbReference>
<dbReference type="PANTHER" id="PTHR47950:SF44">
    <property type="entry name" value="CYTOCHROME P450, FAMILY 76, SUBFAMILY C, POLYPEPTIDE 5-RELATED"/>
    <property type="match status" value="1"/>
</dbReference>
<dbReference type="InterPro" id="IPR001128">
    <property type="entry name" value="Cyt_P450"/>
</dbReference>
<dbReference type="GO" id="GO:0033075">
    <property type="term" value="P:isoquinoline alkaloid biosynthetic process"/>
    <property type="evidence" value="ECO:0007669"/>
    <property type="project" value="UniProtKB-ARBA"/>
</dbReference>
<dbReference type="STRING" id="3469.A0A4Y7JBV9"/>
<dbReference type="AlphaFoldDB" id="A0A4Y7JBV9"/>
<dbReference type="GO" id="GO:0020037">
    <property type="term" value="F:heme binding"/>
    <property type="evidence" value="ECO:0007669"/>
    <property type="project" value="InterPro"/>
</dbReference>
<dbReference type="GO" id="GO:0005506">
    <property type="term" value="F:iron ion binding"/>
    <property type="evidence" value="ECO:0007669"/>
    <property type="project" value="InterPro"/>
</dbReference>
<evidence type="ECO:0000256" key="2">
    <source>
        <dbReference type="ARBA" id="ARBA00022723"/>
    </source>
</evidence>
<evidence type="ECO:0000313" key="8">
    <source>
        <dbReference type="Proteomes" id="UP000316621"/>
    </source>
</evidence>
<evidence type="ECO:0000256" key="3">
    <source>
        <dbReference type="ARBA" id="ARBA00023002"/>
    </source>
</evidence>
<dbReference type="PANTHER" id="PTHR47950">
    <property type="entry name" value="CYTOCHROME P450, FAMILY 76, SUBFAMILY C, POLYPEPTIDE 5-RELATED"/>
    <property type="match status" value="1"/>
</dbReference>
<dbReference type="PROSITE" id="PS00086">
    <property type="entry name" value="CYTOCHROME_P450"/>
    <property type="match status" value="1"/>
</dbReference>
<dbReference type="Pfam" id="PF00067">
    <property type="entry name" value="p450"/>
    <property type="match status" value="2"/>
</dbReference>
<keyword evidence="8" id="KW-1185">Reference proteome</keyword>